<organism evidence="1 2">
    <name type="scientific">Catharanthus roseus</name>
    <name type="common">Madagascar periwinkle</name>
    <name type="synonym">Vinca rosea</name>
    <dbReference type="NCBI Taxonomy" id="4058"/>
    <lineage>
        <taxon>Eukaryota</taxon>
        <taxon>Viridiplantae</taxon>
        <taxon>Streptophyta</taxon>
        <taxon>Embryophyta</taxon>
        <taxon>Tracheophyta</taxon>
        <taxon>Spermatophyta</taxon>
        <taxon>Magnoliopsida</taxon>
        <taxon>eudicotyledons</taxon>
        <taxon>Gunneridae</taxon>
        <taxon>Pentapetalae</taxon>
        <taxon>asterids</taxon>
        <taxon>lamiids</taxon>
        <taxon>Gentianales</taxon>
        <taxon>Apocynaceae</taxon>
        <taxon>Rauvolfioideae</taxon>
        <taxon>Vinceae</taxon>
        <taxon>Catharanthinae</taxon>
        <taxon>Catharanthus</taxon>
    </lineage>
</organism>
<dbReference type="Proteomes" id="UP001060085">
    <property type="component" value="Linkage Group LG06"/>
</dbReference>
<evidence type="ECO:0000313" key="1">
    <source>
        <dbReference type="EMBL" id="KAI5659048.1"/>
    </source>
</evidence>
<dbReference type="EMBL" id="CM044706">
    <property type="protein sequence ID" value="KAI5659048.1"/>
    <property type="molecule type" value="Genomic_DNA"/>
</dbReference>
<name>A0ACC0AHZ1_CATRO</name>
<accession>A0ACC0AHZ1</accession>
<evidence type="ECO:0000313" key="2">
    <source>
        <dbReference type="Proteomes" id="UP001060085"/>
    </source>
</evidence>
<sequence length="386" mass="43179">MKKASILLSSYGLLFFLSLMLNSSSSVMAFASSPRVIKGGYWPSWRNSEFPPSSIDSKLFTHIYYSFLSPNSQTYKFEIDSSTASSLLTFTSTLHSKNPPLKTLYSIGGGAADPAFYARMASDPSSRRTFILSSIETARKYGFDGIDLDWEFPRDAQEMEYFSSLISDWRSEVQREAQLTRRAPILLTAAVYFSNSFFLASPIRSYPVSSINRNLDWVNAMCYDFAGSWDTSATGAHAALFAANSNISTSYGLGSWIRAGIMRSKLVMGMPLYGKSWTLKDPNVNGIGAPAVDVGPSRPGERGILFYYEIEEYISRNNRTVVVFDEKTVSTYAVDGTAWIGYDDSRSVRGKVRYAKALGIRGYFFWALSYDQNWKISTAASRSWVR</sequence>
<gene>
    <name evidence="1" type="ORF">M9H77_27841</name>
</gene>
<protein>
    <submittedName>
        <fullName evidence="1">Uncharacterized protein</fullName>
    </submittedName>
</protein>
<keyword evidence="2" id="KW-1185">Reference proteome</keyword>
<proteinExistence type="predicted"/>
<reference evidence="2" key="1">
    <citation type="journal article" date="2023" name="Nat. Plants">
        <title>Single-cell RNA sequencing provides a high-resolution roadmap for understanding the multicellular compartmentation of specialized metabolism.</title>
        <authorList>
            <person name="Sun S."/>
            <person name="Shen X."/>
            <person name="Li Y."/>
            <person name="Li Y."/>
            <person name="Wang S."/>
            <person name="Li R."/>
            <person name="Zhang H."/>
            <person name="Shen G."/>
            <person name="Guo B."/>
            <person name="Wei J."/>
            <person name="Xu J."/>
            <person name="St-Pierre B."/>
            <person name="Chen S."/>
            <person name="Sun C."/>
        </authorList>
    </citation>
    <scope>NUCLEOTIDE SEQUENCE [LARGE SCALE GENOMIC DNA]</scope>
</reference>
<comment type="caution">
    <text evidence="1">The sequence shown here is derived from an EMBL/GenBank/DDBJ whole genome shotgun (WGS) entry which is preliminary data.</text>
</comment>